<reference evidence="1 2" key="2">
    <citation type="journal article" date="2018" name="Plant J.">
        <title>The Physcomitrella patens chromosome-scale assembly reveals moss genome structure and evolution.</title>
        <authorList>
            <person name="Lang D."/>
            <person name="Ullrich K.K."/>
            <person name="Murat F."/>
            <person name="Fuchs J."/>
            <person name="Jenkins J."/>
            <person name="Haas F.B."/>
            <person name="Piednoel M."/>
            <person name="Gundlach H."/>
            <person name="Van Bel M."/>
            <person name="Meyberg R."/>
            <person name="Vives C."/>
            <person name="Morata J."/>
            <person name="Symeonidi A."/>
            <person name="Hiss M."/>
            <person name="Muchero W."/>
            <person name="Kamisugi Y."/>
            <person name="Saleh O."/>
            <person name="Blanc G."/>
            <person name="Decker E.L."/>
            <person name="van Gessel N."/>
            <person name="Grimwood J."/>
            <person name="Hayes R.D."/>
            <person name="Graham S.W."/>
            <person name="Gunter L.E."/>
            <person name="McDaniel S.F."/>
            <person name="Hoernstein S.N.W."/>
            <person name="Larsson A."/>
            <person name="Li F.W."/>
            <person name="Perroud P.F."/>
            <person name="Phillips J."/>
            <person name="Ranjan P."/>
            <person name="Rokshar D.S."/>
            <person name="Rothfels C.J."/>
            <person name="Schneider L."/>
            <person name="Shu S."/>
            <person name="Stevenson D.W."/>
            <person name="Thummler F."/>
            <person name="Tillich M."/>
            <person name="Villarreal Aguilar J.C."/>
            <person name="Widiez T."/>
            <person name="Wong G.K."/>
            <person name="Wymore A."/>
            <person name="Zhang Y."/>
            <person name="Zimmer A.D."/>
            <person name="Quatrano R.S."/>
            <person name="Mayer K.F.X."/>
            <person name="Goodstein D."/>
            <person name="Casacuberta J.M."/>
            <person name="Vandepoele K."/>
            <person name="Reski R."/>
            <person name="Cuming A.C."/>
            <person name="Tuskan G.A."/>
            <person name="Maumus F."/>
            <person name="Salse J."/>
            <person name="Schmutz J."/>
            <person name="Rensing S.A."/>
        </authorList>
    </citation>
    <scope>NUCLEOTIDE SEQUENCE [LARGE SCALE GENOMIC DNA]</scope>
    <source>
        <strain evidence="1 2">cv. Gransden 2004</strain>
    </source>
</reference>
<dbReference type="EnsemblPlants" id="Pp3c26_960V3.2">
    <property type="protein sequence ID" value="Pp3c26_960V3.2"/>
    <property type="gene ID" value="Pp3c26_960"/>
</dbReference>
<dbReference type="Gene3D" id="3.80.10.10">
    <property type="entry name" value="Ribonuclease Inhibitor"/>
    <property type="match status" value="1"/>
</dbReference>
<reference evidence="1 2" key="1">
    <citation type="journal article" date="2008" name="Science">
        <title>The Physcomitrella genome reveals evolutionary insights into the conquest of land by plants.</title>
        <authorList>
            <person name="Rensing S."/>
            <person name="Lang D."/>
            <person name="Zimmer A."/>
            <person name="Terry A."/>
            <person name="Salamov A."/>
            <person name="Shapiro H."/>
            <person name="Nishiyama T."/>
            <person name="Perroud P.-F."/>
            <person name="Lindquist E."/>
            <person name="Kamisugi Y."/>
            <person name="Tanahashi T."/>
            <person name="Sakakibara K."/>
            <person name="Fujita T."/>
            <person name="Oishi K."/>
            <person name="Shin-I T."/>
            <person name="Kuroki Y."/>
            <person name="Toyoda A."/>
            <person name="Suzuki Y."/>
            <person name="Hashimoto A."/>
            <person name="Yamaguchi K."/>
            <person name="Sugano A."/>
            <person name="Kohara Y."/>
            <person name="Fujiyama A."/>
            <person name="Anterola A."/>
            <person name="Aoki S."/>
            <person name="Ashton N."/>
            <person name="Barbazuk W.B."/>
            <person name="Barker E."/>
            <person name="Bennetzen J."/>
            <person name="Bezanilla M."/>
            <person name="Blankenship R."/>
            <person name="Cho S.H."/>
            <person name="Dutcher S."/>
            <person name="Estelle M."/>
            <person name="Fawcett J.A."/>
            <person name="Gundlach H."/>
            <person name="Hanada K."/>
            <person name="Heyl A."/>
            <person name="Hicks K.A."/>
            <person name="Hugh J."/>
            <person name="Lohr M."/>
            <person name="Mayer K."/>
            <person name="Melkozernov A."/>
            <person name="Murata T."/>
            <person name="Nelson D."/>
            <person name="Pils B."/>
            <person name="Prigge M."/>
            <person name="Reiss B."/>
            <person name="Renner T."/>
            <person name="Rombauts S."/>
            <person name="Rushton P."/>
            <person name="Sanderfoot A."/>
            <person name="Schween G."/>
            <person name="Shiu S.-H."/>
            <person name="Stueber K."/>
            <person name="Theodoulou F.L."/>
            <person name="Tu H."/>
            <person name="Van de Peer Y."/>
            <person name="Verrier P.J."/>
            <person name="Waters E."/>
            <person name="Wood A."/>
            <person name="Yang L."/>
            <person name="Cove D."/>
            <person name="Cuming A."/>
            <person name="Hasebe M."/>
            <person name="Lucas S."/>
            <person name="Mishler D.B."/>
            <person name="Reski R."/>
            <person name="Grigoriev I."/>
            <person name="Quatrano R.S."/>
            <person name="Boore J.L."/>
        </authorList>
    </citation>
    <scope>NUCLEOTIDE SEQUENCE [LARGE SCALE GENOMIC DNA]</scope>
    <source>
        <strain evidence="1 2">cv. Gransden 2004</strain>
    </source>
</reference>
<proteinExistence type="predicted"/>
<evidence type="ECO:0000313" key="1">
    <source>
        <dbReference type="EnsemblPlants" id="Pp3c26_960V3.2"/>
    </source>
</evidence>
<name>A0A7I4FJ58_PHYPA</name>
<protein>
    <recommendedName>
        <fullName evidence="3">Leucine-rich repeat-containing N-terminal plant-type domain-containing protein</fullName>
    </recommendedName>
</protein>
<dbReference type="Proteomes" id="UP000006727">
    <property type="component" value="Chromosome 26"/>
</dbReference>
<sequence>MGLKLGVGKYSLVHQYCFVAPLIVLLDHRNCRGMQCLNFINCTSNATHQDCDAHIIGVTLQSASLVGSIPPTIGNISTLYTMELTENPNLTGTLPRTLNETSLSIL</sequence>
<reference evidence="1" key="3">
    <citation type="submission" date="2020-12" db="UniProtKB">
        <authorList>
            <consortium name="EnsemblPlants"/>
        </authorList>
    </citation>
    <scope>IDENTIFICATION</scope>
</reference>
<dbReference type="EMBL" id="ABEU02000026">
    <property type="status" value="NOT_ANNOTATED_CDS"/>
    <property type="molecule type" value="Genomic_DNA"/>
</dbReference>
<keyword evidence="2" id="KW-1185">Reference proteome</keyword>
<dbReference type="AlphaFoldDB" id="A0A7I4FJ58"/>
<dbReference type="InterPro" id="IPR032675">
    <property type="entry name" value="LRR_dom_sf"/>
</dbReference>
<accession>A0A7I4FJ58</accession>
<dbReference type="Gramene" id="Pp3c26_960V3.2">
    <property type="protein sequence ID" value="Pp3c26_960V3.2"/>
    <property type="gene ID" value="Pp3c26_960"/>
</dbReference>
<organism evidence="1 2">
    <name type="scientific">Physcomitrium patens</name>
    <name type="common">Spreading-leaved earth moss</name>
    <name type="synonym">Physcomitrella patens</name>
    <dbReference type="NCBI Taxonomy" id="3218"/>
    <lineage>
        <taxon>Eukaryota</taxon>
        <taxon>Viridiplantae</taxon>
        <taxon>Streptophyta</taxon>
        <taxon>Embryophyta</taxon>
        <taxon>Bryophyta</taxon>
        <taxon>Bryophytina</taxon>
        <taxon>Bryopsida</taxon>
        <taxon>Funariidae</taxon>
        <taxon>Funariales</taxon>
        <taxon>Funariaceae</taxon>
        <taxon>Physcomitrium</taxon>
    </lineage>
</organism>
<evidence type="ECO:0000313" key="2">
    <source>
        <dbReference type="Proteomes" id="UP000006727"/>
    </source>
</evidence>
<evidence type="ECO:0008006" key="3">
    <source>
        <dbReference type="Google" id="ProtNLM"/>
    </source>
</evidence>